<accession>A0AAV9DGG8</accession>
<dbReference type="GO" id="GO:0016705">
    <property type="term" value="F:oxidoreductase activity, acting on paired donors, with incorporation or reduction of molecular oxygen"/>
    <property type="evidence" value="ECO:0007669"/>
    <property type="project" value="InterPro"/>
</dbReference>
<comment type="caution">
    <text evidence="1">The sequence shown here is derived from an EMBL/GenBank/DDBJ whole genome shotgun (WGS) entry which is preliminary data.</text>
</comment>
<dbReference type="GO" id="GO:0020037">
    <property type="term" value="F:heme binding"/>
    <property type="evidence" value="ECO:0007669"/>
    <property type="project" value="InterPro"/>
</dbReference>
<reference evidence="1" key="2">
    <citation type="submission" date="2023-06" db="EMBL/GenBank/DDBJ databases">
        <authorList>
            <person name="Ma L."/>
            <person name="Liu K.-W."/>
            <person name="Li Z."/>
            <person name="Hsiao Y.-Y."/>
            <person name="Qi Y."/>
            <person name="Fu T."/>
            <person name="Tang G."/>
            <person name="Zhang D."/>
            <person name="Sun W.-H."/>
            <person name="Liu D.-K."/>
            <person name="Li Y."/>
            <person name="Chen G.-Z."/>
            <person name="Liu X.-D."/>
            <person name="Liao X.-Y."/>
            <person name="Jiang Y.-T."/>
            <person name="Yu X."/>
            <person name="Hao Y."/>
            <person name="Huang J."/>
            <person name="Zhao X.-W."/>
            <person name="Ke S."/>
            <person name="Chen Y.-Y."/>
            <person name="Wu W.-L."/>
            <person name="Hsu J.-L."/>
            <person name="Lin Y.-F."/>
            <person name="Huang M.-D."/>
            <person name="Li C.-Y."/>
            <person name="Huang L."/>
            <person name="Wang Z.-W."/>
            <person name="Zhao X."/>
            <person name="Zhong W.-Y."/>
            <person name="Peng D.-H."/>
            <person name="Ahmad S."/>
            <person name="Lan S."/>
            <person name="Zhang J.-S."/>
            <person name="Tsai W.-C."/>
            <person name="Van De Peer Y."/>
            <person name="Liu Z.-J."/>
        </authorList>
    </citation>
    <scope>NUCLEOTIDE SEQUENCE</scope>
    <source>
        <strain evidence="1">CP</strain>
        <tissue evidence="1">Leaves</tissue>
    </source>
</reference>
<protein>
    <submittedName>
        <fullName evidence="1">Uncharacterized protein</fullName>
    </submittedName>
</protein>
<proteinExistence type="predicted"/>
<evidence type="ECO:0000313" key="2">
    <source>
        <dbReference type="Proteomes" id="UP001180020"/>
    </source>
</evidence>
<sequence>MSVLLRLQEDVSLDIPLTRQGLWDLFFSSNDTAAVTLMWVMMELISCLRPMRRLQCELRNGA</sequence>
<dbReference type="GO" id="GO:0004497">
    <property type="term" value="F:monooxygenase activity"/>
    <property type="evidence" value="ECO:0007669"/>
    <property type="project" value="InterPro"/>
</dbReference>
<name>A0AAV9DGG8_ACOCL</name>
<dbReference type="SUPFAM" id="SSF48264">
    <property type="entry name" value="Cytochrome P450"/>
    <property type="match status" value="1"/>
</dbReference>
<gene>
    <name evidence="1" type="ORF">QJS10_CPB13g00888</name>
</gene>
<dbReference type="InterPro" id="IPR036396">
    <property type="entry name" value="Cyt_P450_sf"/>
</dbReference>
<dbReference type="EMBL" id="JAUJYO010000013">
    <property type="protein sequence ID" value="KAK1299553.1"/>
    <property type="molecule type" value="Genomic_DNA"/>
</dbReference>
<reference evidence="1" key="1">
    <citation type="journal article" date="2023" name="Nat. Commun.">
        <title>Diploid and tetraploid genomes of Acorus and the evolution of monocots.</title>
        <authorList>
            <person name="Ma L."/>
            <person name="Liu K.W."/>
            <person name="Li Z."/>
            <person name="Hsiao Y.Y."/>
            <person name="Qi Y."/>
            <person name="Fu T."/>
            <person name="Tang G.D."/>
            <person name="Zhang D."/>
            <person name="Sun W.H."/>
            <person name="Liu D.K."/>
            <person name="Li Y."/>
            <person name="Chen G.Z."/>
            <person name="Liu X.D."/>
            <person name="Liao X.Y."/>
            <person name="Jiang Y.T."/>
            <person name="Yu X."/>
            <person name="Hao Y."/>
            <person name="Huang J."/>
            <person name="Zhao X.W."/>
            <person name="Ke S."/>
            <person name="Chen Y.Y."/>
            <person name="Wu W.L."/>
            <person name="Hsu J.L."/>
            <person name="Lin Y.F."/>
            <person name="Huang M.D."/>
            <person name="Li C.Y."/>
            <person name="Huang L."/>
            <person name="Wang Z.W."/>
            <person name="Zhao X."/>
            <person name="Zhong W.Y."/>
            <person name="Peng D.H."/>
            <person name="Ahmad S."/>
            <person name="Lan S."/>
            <person name="Zhang J.S."/>
            <person name="Tsai W.C."/>
            <person name="Van de Peer Y."/>
            <person name="Liu Z.J."/>
        </authorList>
    </citation>
    <scope>NUCLEOTIDE SEQUENCE</scope>
    <source>
        <strain evidence="1">CP</strain>
    </source>
</reference>
<keyword evidence="2" id="KW-1185">Reference proteome</keyword>
<organism evidence="1 2">
    <name type="scientific">Acorus calamus</name>
    <name type="common">Sweet flag</name>
    <dbReference type="NCBI Taxonomy" id="4465"/>
    <lineage>
        <taxon>Eukaryota</taxon>
        <taxon>Viridiplantae</taxon>
        <taxon>Streptophyta</taxon>
        <taxon>Embryophyta</taxon>
        <taxon>Tracheophyta</taxon>
        <taxon>Spermatophyta</taxon>
        <taxon>Magnoliopsida</taxon>
        <taxon>Liliopsida</taxon>
        <taxon>Acoraceae</taxon>
        <taxon>Acorus</taxon>
    </lineage>
</organism>
<dbReference type="Proteomes" id="UP001180020">
    <property type="component" value="Unassembled WGS sequence"/>
</dbReference>
<dbReference type="GO" id="GO:0005506">
    <property type="term" value="F:iron ion binding"/>
    <property type="evidence" value="ECO:0007669"/>
    <property type="project" value="InterPro"/>
</dbReference>
<evidence type="ECO:0000313" key="1">
    <source>
        <dbReference type="EMBL" id="KAK1299553.1"/>
    </source>
</evidence>
<dbReference type="AlphaFoldDB" id="A0AAV9DGG8"/>